<protein>
    <submittedName>
        <fullName evidence="2">Uncharacterized protein</fullName>
    </submittedName>
</protein>
<organism evidence="2 3">
    <name type="scientific">Paralvinella palmiformis</name>
    <dbReference type="NCBI Taxonomy" id="53620"/>
    <lineage>
        <taxon>Eukaryota</taxon>
        <taxon>Metazoa</taxon>
        <taxon>Spiralia</taxon>
        <taxon>Lophotrochozoa</taxon>
        <taxon>Annelida</taxon>
        <taxon>Polychaeta</taxon>
        <taxon>Sedentaria</taxon>
        <taxon>Canalipalpata</taxon>
        <taxon>Terebellida</taxon>
        <taxon>Terebelliformia</taxon>
        <taxon>Alvinellidae</taxon>
        <taxon>Paralvinella</taxon>
    </lineage>
</organism>
<evidence type="ECO:0000313" key="3">
    <source>
        <dbReference type="Proteomes" id="UP001208570"/>
    </source>
</evidence>
<comment type="caution">
    <text evidence="2">The sequence shown here is derived from an EMBL/GenBank/DDBJ whole genome shotgun (WGS) entry which is preliminary data.</text>
</comment>
<evidence type="ECO:0000256" key="1">
    <source>
        <dbReference type="SAM" id="MobiDB-lite"/>
    </source>
</evidence>
<feature type="region of interest" description="Disordered" evidence="1">
    <location>
        <begin position="33"/>
        <end position="64"/>
    </location>
</feature>
<reference evidence="2" key="1">
    <citation type="journal article" date="2023" name="Mol. Biol. Evol.">
        <title>Third-Generation Sequencing Reveals the Adaptive Role of the Epigenome in Three Deep-Sea Polychaetes.</title>
        <authorList>
            <person name="Perez M."/>
            <person name="Aroh O."/>
            <person name="Sun Y."/>
            <person name="Lan Y."/>
            <person name="Juniper S.K."/>
            <person name="Young C.R."/>
            <person name="Angers B."/>
            <person name="Qian P.Y."/>
        </authorList>
    </citation>
    <scope>NUCLEOTIDE SEQUENCE</scope>
    <source>
        <strain evidence="2">P08H-3</strain>
    </source>
</reference>
<feature type="compositionally biased region" description="Polar residues" evidence="1">
    <location>
        <begin position="276"/>
        <end position="291"/>
    </location>
</feature>
<dbReference type="AlphaFoldDB" id="A0AAD9NA78"/>
<dbReference type="Proteomes" id="UP001208570">
    <property type="component" value="Unassembled WGS sequence"/>
</dbReference>
<evidence type="ECO:0000313" key="2">
    <source>
        <dbReference type="EMBL" id="KAK2161168.1"/>
    </source>
</evidence>
<dbReference type="EMBL" id="JAODUP010000120">
    <property type="protein sequence ID" value="KAK2161168.1"/>
    <property type="molecule type" value="Genomic_DNA"/>
</dbReference>
<proteinExistence type="predicted"/>
<name>A0AAD9NA78_9ANNE</name>
<feature type="region of interest" description="Disordered" evidence="1">
    <location>
        <begin position="276"/>
        <end position="315"/>
    </location>
</feature>
<gene>
    <name evidence="2" type="ORF">LSH36_120g03051</name>
</gene>
<accession>A0AAD9NA78</accession>
<feature type="compositionally biased region" description="Polar residues" evidence="1">
    <location>
        <begin position="54"/>
        <end position="64"/>
    </location>
</feature>
<keyword evidence="3" id="KW-1185">Reference proteome</keyword>
<sequence>MSALHLEYWDLLGGFVGSGFLGLYLDNRLSHDHRSPGVSTDEQQHVRQSKTRSRLSTGSASSCDSCDLHSLYPKESSHVSSPAISTMRPRFGKEYKRIDRKKLAEELNMPLPGQSSVSHSTEPSPSTPTVFTFECIPAASLRSPHSSAYSSVGDASPKYPHCPTSATRHSKDPAYVNLSFLPNSSSVILDSTPPPQSPGAHSILSENSEVLLNYAEIDLSESGKGKKPVRPLQKKGGVEYAVIDMVATAAASRVGREHAQLREDKLLQMNRYVNNNTSCSGSHSRGNSVTLPNHGKERRTTLGRSNSTSSRDKRS</sequence>